<name>A0A9W4SZC1_9GLOM</name>
<dbReference type="Proteomes" id="UP001153678">
    <property type="component" value="Unassembled WGS sequence"/>
</dbReference>
<proteinExistence type="predicted"/>
<dbReference type="EMBL" id="CAMKVN010004118">
    <property type="protein sequence ID" value="CAI2186391.1"/>
    <property type="molecule type" value="Genomic_DNA"/>
</dbReference>
<dbReference type="AlphaFoldDB" id="A0A9W4SZC1"/>
<reference evidence="2" key="1">
    <citation type="submission" date="2022-08" db="EMBL/GenBank/DDBJ databases">
        <authorList>
            <person name="Kallberg Y."/>
            <person name="Tangrot J."/>
            <person name="Rosling A."/>
        </authorList>
    </citation>
    <scope>NUCLEOTIDE SEQUENCE</scope>
    <source>
        <strain evidence="2">Wild A</strain>
    </source>
</reference>
<protein>
    <submittedName>
        <fullName evidence="2">5625_t:CDS:1</fullName>
    </submittedName>
</protein>
<organism evidence="2 3">
    <name type="scientific">Funneliformis geosporum</name>
    <dbReference type="NCBI Taxonomy" id="1117311"/>
    <lineage>
        <taxon>Eukaryota</taxon>
        <taxon>Fungi</taxon>
        <taxon>Fungi incertae sedis</taxon>
        <taxon>Mucoromycota</taxon>
        <taxon>Glomeromycotina</taxon>
        <taxon>Glomeromycetes</taxon>
        <taxon>Glomerales</taxon>
        <taxon>Glomeraceae</taxon>
        <taxon>Funneliformis</taxon>
    </lineage>
</organism>
<keyword evidence="3" id="KW-1185">Reference proteome</keyword>
<gene>
    <name evidence="2" type="ORF">FWILDA_LOCUS12552</name>
</gene>
<feature type="compositionally biased region" description="Polar residues" evidence="1">
    <location>
        <begin position="1"/>
        <end position="15"/>
    </location>
</feature>
<feature type="non-terminal residue" evidence="2">
    <location>
        <position position="1"/>
    </location>
</feature>
<feature type="region of interest" description="Disordered" evidence="1">
    <location>
        <begin position="1"/>
        <end position="24"/>
    </location>
</feature>
<evidence type="ECO:0000256" key="1">
    <source>
        <dbReference type="SAM" id="MobiDB-lite"/>
    </source>
</evidence>
<evidence type="ECO:0000313" key="2">
    <source>
        <dbReference type="EMBL" id="CAI2186391.1"/>
    </source>
</evidence>
<evidence type="ECO:0000313" key="3">
    <source>
        <dbReference type="Proteomes" id="UP001153678"/>
    </source>
</evidence>
<sequence>SKVSNLSTSSKNLINNHEFDDDKPYEIYDPKVLRRKKYEKKIFYKLKIEAKANFIGRGLCSQGINCNINYCNLKHPTPNHMINSHLISKYRKEIHSKKCKRNFKLGTRRAMKKYNNDK</sequence>
<accession>A0A9W4SZC1</accession>
<dbReference type="OrthoDB" id="752362at2759"/>
<comment type="caution">
    <text evidence="2">The sequence shown here is derived from an EMBL/GenBank/DDBJ whole genome shotgun (WGS) entry which is preliminary data.</text>
</comment>